<dbReference type="Gene3D" id="1.10.132.20">
    <property type="entry name" value="Ribosome-recycling factor"/>
    <property type="match status" value="1"/>
</dbReference>
<dbReference type="OrthoDB" id="407355at2759"/>
<dbReference type="KEGG" id="tpal:117640704"/>
<evidence type="ECO:0000256" key="2">
    <source>
        <dbReference type="ARBA" id="ARBA00020581"/>
    </source>
</evidence>
<dbReference type="GO" id="GO:0043023">
    <property type="term" value="F:ribosomal large subunit binding"/>
    <property type="evidence" value="ECO:0007669"/>
    <property type="project" value="TreeGrafter"/>
</dbReference>
<sequence length="273" mass="30941">MNSCRGLTLFYRSVQWSNCIPFVGTSRCWDPRCQTFLKLLQANFCSLTIKNSTLNKVHQPQLSAILSVQRNYASKKSAKKKTNVQVNLTGLGELIEVEEMVQRMEGAVQTMKTEFVKSLSLRSAGSIESMKVRFEGKEYELQQVAKMTRKGQQTIVLDMLSFPQMTKTVVDTLKTSSLNLNPQQEGTTIYVPIPKVTKEHREILAKKAKALFITCRDSIKQTQEKNIKELRNSDVSDSERQSAYKQVIAIADKYVAQSEEIMKGKQDELLGKS</sequence>
<dbReference type="GO" id="GO:0005739">
    <property type="term" value="C:mitochondrion"/>
    <property type="evidence" value="ECO:0007669"/>
    <property type="project" value="TreeGrafter"/>
</dbReference>
<dbReference type="GO" id="GO:0006412">
    <property type="term" value="P:translation"/>
    <property type="evidence" value="ECO:0007669"/>
    <property type="project" value="UniProtKB-KW"/>
</dbReference>
<dbReference type="RefSeq" id="XP_034233410.1">
    <property type="nucleotide sequence ID" value="XM_034377519.1"/>
</dbReference>
<dbReference type="CTD" id="39067"/>
<keyword evidence="3" id="KW-0648">Protein biosynthesis</keyword>
<accession>A0A6P8Y9N0</accession>
<evidence type="ECO:0000256" key="4">
    <source>
        <dbReference type="ARBA" id="ARBA00033107"/>
    </source>
</evidence>
<proteinExistence type="inferred from homology"/>
<dbReference type="PANTHER" id="PTHR20982:SF3">
    <property type="entry name" value="MITOCHONDRIAL RIBOSOME RECYCLING FACTOR PSEUDO 1"/>
    <property type="match status" value="1"/>
</dbReference>
<keyword evidence="6" id="KW-1185">Reference proteome</keyword>
<dbReference type="Pfam" id="PF01765">
    <property type="entry name" value="RRF"/>
    <property type="match status" value="1"/>
</dbReference>
<dbReference type="SUPFAM" id="SSF55194">
    <property type="entry name" value="Ribosome recycling factor, RRF"/>
    <property type="match status" value="1"/>
</dbReference>
<dbReference type="GeneID" id="117640704"/>
<protein>
    <recommendedName>
        <fullName evidence="2">Ribosome-recycling factor, mitochondrial</fullName>
    </recommendedName>
    <alternativeName>
        <fullName evidence="4">Ribosome-releasing factor, mitochondrial</fullName>
    </alternativeName>
</protein>
<dbReference type="InterPro" id="IPR002661">
    <property type="entry name" value="Ribosome_recyc_fac"/>
</dbReference>
<dbReference type="InterPro" id="IPR036191">
    <property type="entry name" value="RRF_sf"/>
</dbReference>
<organism evidence="8">
    <name type="scientific">Thrips palmi</name>
    <name type="common">Melon thrips</name>
    <dbReference type="NCBI Taxonomy" id="161013"/>
    <lineage>
        <taxon>Eukaryota</taxon>
        <taxon>Metazoa</taxon>
        <taxon>Ecdysozoa</taxon>
        <taxon>Arthropoda</taxon>
        <taxon>Hexapoda</taxon>
        <taxon>Insecta</taxon>
        <taxon>Pterygota</taxon>
        <taxon>Neoptera</taxon>
        <taxon>Paraneoptera</taxon>
        <taxon>Thysanoptera</taxon>
        <taxon>Terebrantia</taxon>
        <taxon>Thripoidea</taxon>
        <taxon>Thripidae</taxon>
        <taxon>Thrips</taxon>
    </lineage>
</organism>
<evidence type="ECO:0000256" key="3">
    <source>
        <dbReference type="ARBA" id="ARBA00022917"/>
    </source>
</evidence>
<gene>
    <name evidence="7 8" type="primary">LOC117640704</name>
</gene>
<evidence type="ECO:0000259" key="5">
    <source>
        <dbReference type="Pfam" id="PF01765"/>
    </source>
</evidence>
<dbReference type="PANTHER" id="PTHR20982">
    <property type="entry name" value="RIBOSOME RECYCLING FACTOR"/>
    <property type="match status" value="1"/>
</dbReference>
<reference evidence="7 8" key="1">
    <citation type="submission" date="2025-04" db="UniProtKB">
        <authorList>
            <consortium name="RefSeq"/>
        </authorList>
    </citation>
    <scope>IDENTIFICATION</scope>
    <source>
        <tissue evidence="7 8">Total insect</tissue>
    </source>
</reference>
<evidence type="ECO:0000313" key="7">
    <source>
        <dbReference type="RefSeq" id="XP_034233408.1"/>
    </source>
</evidence>
<name>A0A6P8Y9N0_THRPL</name>
<feature type="domain" description="Ribosome recycling factor" evidence="5">
    <location>
        <begin position="123"/>
        <end position="270"/>
    </location>
</feature>
<dbReference type="InterPro" id="IPR023584">
    <property type="entry name" value="Ribosome_recyc_fac_dom"/>
</dbReference>
<dbReference type="RefSeq" id="XP_034233408.1">
    <property type="nucleotide sequence ID" value="XM_034377517.1"/>
</dbReference>
<dbReference type="Gene3D" id="3.30.1360.40">
    <property type="match status" value="1"/>
</dbReference>
<evidence type="ECO:0000313" key="8">
    <source>
        <dbReference type="RefSeq" id="XP_034233410.1"/>
    </source>
</evidence>
<dbReference type="AlphaFoldDB" id="A0A6P8Y9N0"/>
<evidence type="ECO:0000313" key="6">
    <source>
        <dbReference type="Proteomes" id="UP000515158"/>
    </source>
</evidence>
<comment type="similarity">
    <text evidence="1">Belongs to the RRF family.</text>
</comment>
<evidence type="ECO:0000256" key="1">
    <source>
        <dbReference type="ARBA" id="ARBA00005912"/>
    </source>
</evidence>
<dbReference type="Proteomes" id="UP000515158">
    <property type="component" value="Unplaced"/>
</dbReference>